<gene>
    <name evidence="5" type="ordered locus">Snas_4551</name>
</gene>
<dbReference type="PANTHER" id="PTHR38011">
    <property type="entry name" value="DIHYDROFOLATE REDUCTASE FAMILY PROTEIN (AFU_ORTHOLOGUE AFUA_8G06820)"/>
    <property type="match status" value="1"/>
</dbReference>
<dbReference type="InterPro" id="IPR002734">
    <property type="entry name" value="RibDG_C"/>
</dbReference>
<evidence type="ECO:0000313" key="5">
    <source>
        <dbReference type="EMBL" id="ADD44195.1"/>
    </source>
</evidence>
<dbReference type="AlphaFoldDB" id="D3Q6F2"/>
<dbReference type="eggNOG" id="COG1985">
    <property type="taxonomic scope" value="Bacteria"/>
</dbReference>
<proteinExistence type="predicted"/>
<keyword evidence="2" id="KW-0521">NADP</keyword>
<feature type="domain" description="Bacterial bifunctional deaminase-reductase C-terminal" evidence="4">
    <location>
        <begin position="6"/>
        <end position="205"/>
    </location>
</feature>
<keyword evidence="3" id="KW-0560">Oxidoreductase</keyword>
<dbReference type="Proteomes" id="UP000000844">
    <property type="component" value="Chromosome"/>
</dbReference>
<dbReference type="Gene3D" id="3.40.430.10">
    <property type="entry name" value="Dihydrofolate Reductase, subunit A"/>
    <property type="match status" value="1"/>
</dbReference>
<dbReference type="STRING" id="446470.Snas_4551"/>
<accession>D3Q6F2</accession>
<dbReference type="HOGENOM" id="CLU_036590_4_1_11"/>
<reference evidence="5 6" key="1">
    <citation type="journal article" date="2009" name="Stand. Genomic Sci.">
        <title>Complete genome sequence of Stackebrandtia nassauensis type strain (LLR-40K-21).</title>
        <authorList>
            <person name="Munk C."/>
            <person name="Lapidus A."/>
            <person name="Copeland A."/>
            <person name="Jando M."/>
            <person name="Mayilraj S."/>
            <person name="Glavina Del Rio T."/>
            <person name="Nolan M."/>
            <person name="Chen F."/>
            <person name="Lucas S."/>
            <person name="Tice H."/>
            <person name="Cheng J.F."/>
            <person name="Han C."/>
            <person name="Detter J.C."/>
            <person name="Bruce D."/>
            <person name="Goodwin L."/>
            <person name="Chain P."/>
            <person name="Pitluck S."/>
            <person name="Goker M."/>
            <person name="Ovchinikova G."/>
            <person name="Pati A."/>
            <person name="Ivanova N."/>
            <person name="Mavromatis K."/>
            <person name="Chen A."/>
            <person name="Palaniappan K."/>
            <person name="Land M."/>
            <person name="Hauser L."/>
            <person name="Chang Y.J."/>
            <person name="Jeffries C.D."/>
            <person name="Bristow J."/>
            <person name="Eisen J.A."/>
            <person name="Markowitz V."/>
            <person name="Hugenholtz P."/>
            <person name="Kyrpides N.C."/>
            <person name="Klenk H.P."/>
        </authorList>
    </citation>
    <scope>NUCLEOTIDE SEQUENCE [LARGE SCALE GENOMIC DNA]</scope>
    <source>
        <strain evidence="6">DSM 44728 / CIP 108903 / NRRL B-16338 / NBRC 102104 / LLR-40K-21</strain>
    </source>
</reference>
<dbReference type="KEGG" id="sna:Snas_4551"/>
<dbReference type="Pfam" id="PF01872">
    <property type="entry name" value="RibD_C"/>
    <property type="match status" value="1"/>
</dbReference>
<dbReference type="GO" id="GO:0008703">
    <property type="term" value="F:5-amino-6-(5-phosphoribosylamino)uracil reductase activity"/>
    <property type="evidence" value="ECO:0007669"/>
    <property type="project" value="InterPro"/>
</dbReference>
<organism evidence="5 6">
    <name type="scientific">Stackebrandtia nassauensis (strain DSM 44728 / CIP 108903 / NRRL B-16338 / NBRC 102104 / LLR-40K-21)</name>
    <dbReference type="NCBI Taxonomy" id="446470"/>
    <lineage>
        <taxon>Bacteria</taxon>
        <taxon>Bacillati</taxon>
        <taxon>Actinomycetota</taxon>
        <taxon>Actinomycetes</taxon>
        <taxon>Glycomycetales</taxon>
        <taxon>Glycomycetaceae</taxon>
        <taxon>Stackebrandtia</taxon>
    </lineage>
</organism>
<dbReference type="InterPro" id="IPR050765">
    <property type="entry name" value="Riboflavin_Biosynth_HTPR"/>
</dbReference>
<keyword evidence="6" id="KW-1185">Reference proteome</keyword>
<name>D3Q6F2_STANL</name>
<evidence type="ECO:0000256" key="1">
    <source>
        <dbReference type="ARBA" id="ARBA00005104"/>
    </source>
</evidence>
<comment type="pathway">
    <text evidence="1">Cofactor biosynthesis; riboflavin biosynthesis.</text>
</comment>
<evidence type="ECO:0000256" key="3">
    <source>
        <dbReference type="ARBA" id="ARBA00023002"/>
    </source>
</evidence>
<dbReference type="EMBL" id="CP001778">
    <property type="protein sequence ID" value="ADD44195.1"/>
    <property type="molecule type" value="Genomic_DNA"/>
</dbReference>
<dbReference type="InterPro" id="IPR024072">
    <property type="entry name" value="DHFR-like_dom_sf"/>
</dbReference>
<evidence type="ECO:0000313" key="6">
    <source>
        <dbReference type="Proteomes" id="UP000000844"/>
    </source>
</evidence>
<evidence type="ECO:0000259" key="4">
    <source>
        <dbReference type="Pfam" id="PF01872"/>
    </source>
</evidence>
<dbReference type="GO" id="GO:0009231">
    <property type="term" value="P:riboflavin biosynthetic process"/>
    <property type="evidence" value="ECO:0007669"/>
    <property type="project" value="InterPro"/>
</dbReference>
<evidence type="ECO:0000256" key="2">
    <source>
        <dbReference type="ARBA" id="ARBA00022857"/>
    </source>
</evidence>
<dbReference type="PANTHER" id="PTHR38011:SF7">
    <property type="entry name" value="2,5-DIAMINO-6-RIBOSYLAMINO-4(3H)-PYRIMIDINONE 5'-PHOSPHATE REDUCTASE"/>
    <property type="match status" value="1"/>
</dbReference>
<sequence length="215" mass="23524">MTVRRPWVLLSAAMSLDGYLDDATATRLVLSNDEDLNRVRQLRGHYDAILVGAETVRRDNPSLRAVDGPQPRKVTLTATGDLDPASRFFTTGAAPLVLCPPPVAEELRRRLGERAEVQSLPAGAGLAEILQTLWNLGVRRLMVEGGGSVHTQFLTQGLADELRLAVAPFFVGDAAAPRFTEPGKFPHDGQHRMRLYEVEHLGDMAVLHYSLDAHG</sequence>
<dbReference type="SUPFAM" id="SSF53597">
    <property type="entry name" value="Dihydrofolate reductase-like"/>
    <property type="match status" value="1"/>
</dbReference>
<protein>
    <submittedName>
        <fullName evidence="5">Bifunctional deaminase-reductase domain protein</fullName>
    </submittedName>
</protein>